<evidence type="ECO:0000256" key="4">
    <source>
        <dbReference type="ARBA" id="ARBA00022723"/>
    </source>
</evidence>
<evidence type="ECO:0000256" key="11">
    <source>
        <dbReference type="ARBA" id="ARBA00023444"/>
    </source>
</evidence>
<feature type="transmembrane region" description="Helical" evidence="12">
    <location>
        <begin position="161"/>
        <end position="179"/>
    </location>
</feature>
<evidence type="ECO:0000256" key="5">
    <source>
        <dbReference type="ARBA" id="ARBA00022989"/>
    </source>
</evidence>
<keyword evidence="6" id="KW-0560">Oxidoreductase</keyword>
<evidence type="ECO:0000256" key="10">
    <source>
        <dbReference type="ARBA" id="ARBA00023157"/>
    </source>
</evidence>
<dbReference type="InterPro" id="IPR003780">
    <property type="entry name" value="COX15/CtaA_fam"/>
</dbReference>
<evidence type="ECO:0000256" key="9">
    <source>
        <dbReference type="ARBA" id="ARBA00023136"/>
    </source>
</evidence>
<keyword evidence="10" id="KW-1015">Disulfide bond</keyword>
<dbReference type="PANTHER" id="PTHR35457:SF1">
    <property type="entry name" value="HEME A SYNTHASE"/>
    <property type="match status" value="1"/>
</dbReference>
<dbReference type="PANTHER" id="PTHR35457">
    <property type="entry name" value="HEME A SYNTHASE"/>
    <property type="match status" value="1"/>
</dbReference>
<keyword evidence="3 12" id="KW-0812">Transmembrane</keyword>
<feature type="transmembrane region" description="Helical" evidence="12">
    <location>
        <begin position="118"/>
        <end position="141"/>
    </location>
</feature>
<name>A0ABY4CGA0_9BACL</name>
<keyword evidence="8" id="KW-0350">Heme biosynthesis</keyword>
<dbReference type="Pfam" id="PF02628">
    <property type="entry name" value="COX15-CtaA"/>
    <property type="match status" value="1"/>
</dbReference>
<dbReference type="Proteomes" id="UP000830167">
    <property type="component" value="Chromosome"/>
</dbReference>
<feature type="transmembrane region" description="Helical" evidence="12">
    <location>
        <begin position="58"/>
        <end position="79"/>
    </location>
</feature>
<keyword evidence="4" id="KW-0479">Metal-binding</keyword>
<evidence type="ECO:0000256" key="7">
    <source>
        <dbReference type="ARBA" id="ARBA00023004"/>
    </source>
</evidence>
<evidence type="ECO:0000256" key="2">
    <source>
        <dbReference type="ARBA" id="ARBA00022475"/>
    </source>
</evidence>
<comment type="pathway">
    <text evidence="11">Porphyrin-containing compound metabolism.</text>
</comment>
<feature type="transmembrane region" description="Helical" evidence="12">
    <location>
        <begin position="7"/>
        <end position="26"/>
    </location>
</feature>
<comment type="subcellular location">
    <subcellularLocation>
        <location evidence="1">Membrane</location>
        <topology evidence="1">Multi-pass membrane protein</topology>
    </subcellularLocation>
</comment>
<dbReference type="InterPro" id="IPR050450">
    <property type="entry name" value="COX15/CtaA_HemeA_synthase"/>
</dbReference>
<organism evidence="13 14">
    <name type="scientific">Fodinisporobacter ferrooxydans</name>
    <dbReference type="NCBI Taxonomy" id="2901836"/>
    <lineage>
        <taxon>Bacteria</taxon>
        <taxon>Bacillati</taxon>
        <taxon>Bacillota</taxon>
        <taxon>Bacilli</taxon>
        <taxon>Bacillales</taxon>
        <taxon>Alicyclobacillaceae</taxon>
        <taxon>Fodinisporobacter</taxon>
    </lineage>
</organism>
<evidence type="ECO:0000256" key="8">
    <source>
        <dbReference type="ARBA" id="ARBA00023133"/>
    </source>
</evidence>
<feature type="transmembrane region" description="Helical" evidence="12">
    <location>
        <begin position="91"/>
        <end position="112"/>
    </location>
</feature>
<keyword evidence="2" id="KW-1003">Cell membrane</keyword>
<keyword evidence="7" id="KW-0408">Iron</keyword>
<reference evidence="13" key="1">
    <citation type="submission" date="2021-12" db="EMBL/GenBank/DDBJ databases">
        <title>Alicyclobacillaceae gen. nov., sp. nov., isolated from chalcocite enrichment system.</title>
        <authorList>
            <person name="Jiang Z."/>
        </authorList>
    </citation>
    <scope>NUCLEOTIDE SEQUENCE</scope>
    <source>
        <strain evidence="13">MYW30-H2</strain>
    </source>
</reference>
<gene>
    <name evidence="13" type="ORF">LSG31_16885</name>
</gene>
<evidence type="ECO:0000313" key="13">
    <source>
        <dbReference type="EMBL" id="UOF89547.1"/>
    </source>
</evidence>
<evidence type="ECO:0000313" key="14">
    <source>
        <dbReference type="Proteomes" id="UP000830167"/>
    </source>
</evidence>
<feature type="transmembrane region" description="Helical" evidence="12">
    <location>
        <begin position="210"/>
        <end position="229"/>
    </location>
</feature>
<dbReference type="RefSeq" id="WP_347436237.1">
    <property type="nucleotide sequence ID" value="NZ_CP089291.1"/>
</dbReference>
<keyword evidence="14" id="KW-1185">Reference proteome</keyword>
<evidence type="ECO:0000256" key="3">
    <source>
        <dbReference type="ARBA" id="ARBA00022692"/>
    </source>
</evidence>
<sequence length="301" mass="34002">MNRLFKGFSIVSTILMFLVMIAGTLVTNTDSAQGCGSDWPLCNGRFVPEYTLQSFVEYTHRLVTGIAGIAVIVFAIWAWRRYRGDRTVAFLALFGCFFIILESLLGAAAVLWPQSPPVLALHFGFSLLAFTGVCLLTVYTLQIDRQSTYQRYQVSGGFRKFLFFVVVYTYATIYSGAFVRHSGASLVNTSVLGSWNISEWFSNRLLLVQMLHRSAAGLLFVFILIIFFYARRTYRFRRPDIVMASTLSVLFVILQIAAGIYAIKSNLHIYSTVLHSTFITLLFATLSYLCMQSIHKGTIRR</sequence>
<proteinExistence type="predicted"/>
<dbReference type="EMBL" id="CP089291">
    <property type="protein sequence ID" value="UOF89547.1"/>
    <property type="molecule type" value="Genomic_DNA"/>
</dbReference>
<feature type="transmembrane region" description="Helical" evidence="12">
    <location>
        <begin position="269"/>
        <end position="291"/>
    </location>
</feature>
<protein>
    <submittedName>
        <fullName evidence="13">Heme A synthase</fullName>
    </submittedName>
</protein>
<feature type="transmembrane region" description="Helical" evidence="12">
    <location>
        <begin position="241"/>
        <end position="263"/>
    </location>
</feature>
<keyword evidence="9 12" id="KW-0472">Membrane</keyword>
<evidence type="ECO:0000256" key="12">
    <source>
        <dbReference type="SAM" id="Phobius"/>
    </source>
</evidence>
<evidence type="ECO:0000256" key="6">
    <source>
        <dbReference type="ARBA" id="ARBA00023002"/>
    </source>
</evidence>
<accession>A0ABY4CGA0</accession>
<evidence type="ECO:0000256" key="1">
    <source>
        <dbReference type="ARBA" id="ARBA00004141"/>
    </source>
</evidence>
<keyword evidence="5 12" id="KW-1133">Transmembrane helix</keyword>